<dbReference type="Proteomes" id="UP000256964">
    <property type="component" value="Unassembled WGS sequence"/>
</dbReference>
<dbReference type="FunFam" id="3.20.20.300:FF:000002">
    <property type="entry name" value="Probable beta-glucosidase"/>
    <property type="match status" value="1"/>
</dbReference>
<dbReference type="Pfam" id="PF00933">
    <property type="entry name" value="Glyco_hydro_3"/>
    <property type="match status" value="1"/>
</dbReference>
<keyword evidence="11" id="KW-0732">Signal</keyword>
<evidence type="ECO:0000259" key="12">
    <source>
        <dbReference type="Pfam" id="PF00933"/>
    </source>
</evidence>
<keyword evidence="9" id="KW-0326">Glycosidase</keyword>
<evidence type="ECO:0000313" key="13">
    <source>
        <dbReference type="EMBL" id="RDX48955.1"/>
    </source>
</evidence>
<dbReference type="PANTHER" id="PTHR42715">
    <property type="entry name" value="BETA-GLUCOSIDASE"/>
    <property type="match status" value="1"/>
</dbReference>
<keyword evidence="14" id="KW-1185">Reference proteome</keyword>
<gene>
    <name evidence="13" type="ORF">OH76DRAFT_1472179</name>
</gene>
<feature type="chain" id="PRO_5016580120" description="beta-glucosidase" evidence="11">
    <location>
        <begin position="24"/>
        <end position="781"/>
    </location>
</feature>
<dbReference type="InterPro" id="IPR050288">
    <property type="entry name" value="Cellulose_deg_GH3"/>
</dbReference>
<keyword evidence="7" id="KW-0325">Glycoprotein</keyword>
<dbReference type="PANTHER" id="PTHR42715:SF2">
    <property type="entry name" value="BETA-GLUCOSIDASE F-RELATED"/>
    <property type="match status" value="1"/>
</dbReference>
<evidence type="ECO:0000256" key="1">
    <source>
        <dbReference type="ARBA" id="ARBA00000448"/>
    </source>
</evidence>
<dbReference type="GO" id="GO:0008422">
    <property type="term" value="F:beta-glucosidase activity"/>
    <property type="evidence" value="ECO:0007669"/>
    <property type="project" value="UniProtKB-EC"/>
</dbReference>
<keyword evidence="5" id="KW-0378">Hydrolase</keyword>
<dbReference type="OrthoDB" id="416222at2759"/>
<dbReference type="EC" id="3.2.1.21" evidence="4"/>
<keyword evidence="8" id="KW-0119">Carbohydrate metabolism</keyword>
<keyword evidence="6" id="KW-0136">Cellulose degradation</keyword>
<evidence type="ECO:0000256" key="3">
    <source>
        <dbReference type="ARBA" id="ARBA00005336"/>
    </source>
</evidence>
<evidence type="ECO:0000256" key="11">
    <source>
        <dbReference type="SAM" id="SignalP"/>
    </source>
</evidence>
<comment type="similarity">
    <text evidence="3">Belongs to the glycosyl hydrolase 3 family.</text>
</comment>
<dbReference type="AlphaFoldDB" id="A0A371D8T8"/>
<evidence type="ECO:0000256" key="8">
    <source>
        <dbReference type="ARBA" id="ARBA00023277"/>
    </source>
</evidence>
<evidence type="ECO:0000256" key="7">
    <source>
        <dbReference type="ARBA" id="ARBA00023180"/>
    </source>
</evidence>
<evidence type="ECO:0000313" key="14">
    <source>
        <dbReference type="Proteomes" id="UP000256964"/>
    </source>
</evidence>
<dbReference type="InterPro" id="IPR017853">
    <property type="entry name" value="GH"/>
</dbReference>
<dbReference type="SUPFAM" id="SSF51445">
    <property type="entry name" value="(Trans)glycosidases"/>
    <property type="match status" value="1"/>
</dbReference>
<dbReference type="InterPro" id="IPR001764">
    <property type="entry name" value="Glyco_hydro_3_N"/>
</dbReference>
<dbReference type="InterPro" id="IPR036962">
    <property type="entry name" value="Glyco_hydro_3_N_sf"/>
</dbReference>
<name>A0A371D8T8_9APHY</name>
<comment type="pathway">
    <text evidence="2">Glycan metabolism; cellulose degradation.</text>
</comment>
<evidence type="ECO:0000256" key="2">
    <source>
        <dbReference type="ARBA" id="ARBA00004987"/>
    </source>
</evidence>
<comment type="catalytic activity">
    <reaction evidence="1">
        <text>Hydrolysis of terminal, non-reducing beta-D-glucosyl residues with release of beta-D-glucose.</text>
        <dbReference type="EC" id="3.2.1.21"/>
    </reaction>
</comment>
<dbReference type="EMBL" id="KZ857408">
    <property type="protein sequence ID" value="RDX48955.1"/>
    <property type="molecule type" value="Genomic_DNA"/>
</dbReference>
<keyword evidence="10" id="KW-0624">Polysaccharide degradation</keyword>
<proteinExistence type="inferred from homology"/>
<organism evidence="13 14">
    <name type="scientific">Lentinus brumalis</name>
    <dbReference type="NCBI Taxonomy" id="2498619"/>
    <lineage>
        <taxon>Eukaryota</taxon>
        <taxon>Fungi</taxon>
        <taxon>Dikarya</taxon>
        <taxon>Basidiomycota</taxon>
        <taxon>Agaricomycotina</taxon>
        <taxon>Agaricomycetes</taxon>
        <taxon>Polyporales</taxon>
        <taxon>Polyporaceae</taxon>
        <taxon>Lentinus</taxon>
    </lineage>
</organism>
<evidence type="ECO:0000256" key="9">
    <source>
        <dbReference type="ARBA" id="ARBA00023295"/>
    </source>
</evidence>
<evidence type="ECO:0000256" key="4">
    <source>
        <dbReference type="ARBA" id="ARBA00012744"/>
    </source>
</evidence>
<feature type="domain" description="Glycoside hydrolase family 3 N-terminal" evidence="12">
    <location>
        <begin position="276"/>
        <end position="497"/>
    </location>
</feature>
<dbReference type="STRING" id="139420.A0A371D8T8"/>
<evidence type="ECO:0000256" key="6">
    <source>
        <dbReference type="ARBA" id="ARBA00023001"/>
    </source>
</evidence>
<reference evidence="13 14" key="1">
    <citation type="journal article" date="2018" name="Biotechnol. Biofuels">
        <title>Integrative visual omics of the white-rot fungus Polyporus brumalis exposes the biotechnological potential of its oxidative enzymes for delignifying raw plant biomass.</title>
        <authorList>
            <person name="Miyauchi S."/>
            <person name="Rancon A."/>
            <person name="Drula E."/>
            <person name="Hage H."/>
            <person name="Chaduli D."/>
            <person name="Favel A."/>
            <person name="Grisel S."/>
            <person name="Henrissat B."/>
            <person name="Herpoel-Gimbert I."/>
            <person name="Ruiz-Duenas F.J."/>
            <person name="Chevret D."/>
            <person name="Hainaut M."/>
            <person name="Lin J."/>
            <person name="Wang M."/>
            <person name="Pangilinan J."/>
            <person name="Lipzen A."/>
            <person name="Lesage-Meessen L."/>
            <person name="Navarro D."/>
            <person name="Riley R."/>
            <person name="Grigoriev I.V."/>
            <person name="Zhou S."/>
            <person name="Raouche S."/>
            <person name="Rosso M.N."/>
        </authorList>
    </citation>
    <scope>NUCLEOTIDE SEQUENCE [LARGE SCALE GENOMIC DNA]</scope>
    <source>
        <strain evidence="13 14">BRFM 1820</strain>
    </source>
</reference>
<dbReference type="Gene3D" id="3.20.20.300">
    <property type="entry name" value="Glycoside hydrolase, family 3, N-terminal domain"/>
    <property type="match status" value="1"/>
</dbReference>
<sequence length="781" mass="82791">MALLNTRLSALCALLLLAVSSNAQAPSSSQLSSSFSEASSVLSSLSSVASTASASVSTASSVLSSEAASSAAPSTVSSAVSSALSTVSSVASASASSSVSTLSSAVTSVASSAAATTASSVPATETNVFKRQSHSRVWYCAYILHMRIYMAVPSLPRDIELYPAFEALSTLPISSYPFSSFPVPSASPIPGTFPSTSPKSPPPPGSDLIPDFAPAWSKAHSQAKKLISGWSVEQKVNVSTGVFWMKGLCVGNIAAVGDFPGLCLEDSPLGVRDTDFVTAFPAGITVASTWNRTLLRQRGQAMGAEFKGKGVHVALGPMMNMGRIAQGGRNWEGFGADPYLTGESAYETVLGLQQSGVQACAKHYINNEQEHKRDHESSHVDDRTEHEIYLHPFMRSVQAGVASVMCSYNQINASWACENDRTLNQILKGEVGFQGYVQSDWGAHHSTLAAVNGLDMSMPGDINLGSGTTWWGPNLTAFVENGTIAESRLTDMAERIVAAWYLLDQDKNYPNGALPYTIAALYSRDQKYILCPRQLQREKPQQSPVASCAVATLEPDKIESEGNIYRLALLTAGNMQYQPGDFCGPSEIVPDRGAYCALGASRFAVSFSPATIIALHSPASSGFRRLLLAVNSVLGTSTLLDASQLGRNTLAAGGQGGGWLGALSRGYAHTDAALEACATERALKTPSQHTHDLPAFINESRRRSSWRGPGCTGEYAACGHLQHRREESARTVEADGSLTGFGEVQVSVMHCTSKIYGPLEVSKVANTVHVETVMRETCRLV</sequence>
<evidence type="ECO:0000256" key="10">
    <source>
        <dbReference type="ARBA" id="ARBA00023326"/>
    </source>
</evidence>
<dbReference type="PRINTS" id="PR00133">
    <property type="entry name" value="GLHYDRLASE3"/>
</dbReference>
<feature type="signal peptide" evidence="11">
    <location>
        <begin position="1"/>
        <end position="23"/>
    </location>
</feature>
<accession>A0A371D8T8</accession>
<protein>
    <recommendedName>
        <fullName evidence="4">beta-glucosidase</fullName>
        <ecNumber evidence="4">3.2.1.21</ecNumber>
    </recommendedName>
</protein>
<evidence type="ECO:0000256" key="5">
    <source>
        <dbReference type="ARBA" id="ARBA00022801"/>
    </source>
</evidence>
<dbReference type="GO" id="GO:0030245">
    <property type="term" value="P:cellulose catabolic process"/>
    <property type="evidence" value="ECO:0007669"/>
    <property type="project" value="UniProtKB-KW"/>
</dbReference>